<dbReference type="PANTHER" id="PTHR30509:SF9">
    <property type="entry name" value="MULTIDRUG RESISTANCE PROTEIN MDTO"/>
    <property type="match status" value="1"/>
</dbReference>
<dbReference type="Pfam" id="PF13515">
    <property type="entry name" value="FUSC_2"/>
    <property type="match status" value="1"/>
</dbReference>
<feature type="transmembrane region" description="Helical" evidence="7">
    <location>
        <begin position="53"/>
        <end position="75"/>
    </location>
</feature>
<comment type="caution">
    <text evidence="9">The sequence shown here is derived from an EMBL/GenBank/DDBJ whole genome shotgun (WGS) entry which is preliminary data.</text>
</comment>
<dbReference type="Proteomes" id="UP000004949">
    <property type="component" value="Unassembled WGS sequence"/>
</dbReference>
<gene>
    <name evidence="9" type="ORF">GMO_25500</name>
</gene>
<evidence type="ECO:0000256" key="7">
    <source>
        <dbReference type="SAM" id="Phobius"/>
    </source>
</evidence>
<keyword evidence="2" id="KW-1003">Cell membrane</keyword>
<reference evidence="9 10" key="1">
    <citation type="submission" date="2011-10" db="EMBL/GenBank/DDBJ databases">
        <title>Genome sequence of Gluconobacter morbifer G707, isolated from Drosophila gut.</title>
        <authorList>
            <person name="Lee W.-J."/>
            <person name="Kim E.-K."/>
        </authorList>
    </citation>
    <scope>NUCLEOTIDE SEQUENCE [LARGE SCALE GENOMIC DNA]</scope>
    <source>
        <strain evidence="9 10">G707</strain>
    </source>
</reference>
<name>G6XM32_9PROT</name>
<comment type="subcellular location">
    <subcellularLocation>
        <location evidence="1">Cell membrane</location>
        <topology evidence="1">Multi-pass membrane protein</topology>
    </subcellularLocation>
</comment>
<sequence>MKSVPGRGKNTARLVIITLLCTVIGEVFRVPFIAVFPWIAFLLAGNDQGTTLAVAPMGTVMLVIGIGVTILIFMVSLSQPAVRLPLMVLMAFAAGFLGQATTLGPFLNILCFWVFFNVTLGDSAIGLALTTPVFIGDTTDSLVPDLLLMPPEEALVRITLWVGLLFVIAVTVLVLGDRLMGRDPALAVREGLSSRLLACSAFCAGKPDAYRALFMQAQAGAGGLTRLHALSVKVHGMAPYHAAGRALIRDVSQLGLLLLAWRRIMPRTPETEPYLARMAAFCEAAAAAIRENRPVNGLTDTMPDGQADAPGVEPLTRELHRVLTLIAMVLARPDQPDPAILPEVVSRPRSLFKADAFTNPAYVRYALRLTLAVCICYAVERLTDWEGIHTAILTCFVVSLETLGDTLHKMVLRICGCLLGAAAGIGSILLLMPYLTDIGDLLLLLLPVVTLGAWIKSGSLRISYAGTQLVLAFFMCVLQNYGPTLNMEAGRNRVVGMLLANVVLFMCNALIWPRSVGSIARRQMTVAADRLADLAVHESPAGSLVDHTRERLLGAFSAASGAARGALVNDILEPGKAQHHAGQPLDSDLVTRLQFLSVPILMTASLPFGTRTDDRVRTVFHHYQTEVANWLRQFGHWIATGEDRLGLWATLPMIPSVMTDGMSSEDKGLCTSLAVWSRVFSEEARDLLRSVLPLAPEDAVPPYPEESHAHA</sequence>
<feature type="transmembrane region" description="Helical" evidence="7">
    <location>
        <begin position="410"/>
        <end position="432"/>
    </location>
</feature>
<feature type="transmembrane region" description="Helical" evidence="7">
    <location>
        <begin position="154"/>
        <end position="175"/>
    </location>
</feature>
<dbReference type="eggNOG" id="COG1289">
    <property type="taxonomic scope" value="Bacteria"/>
</dbReference>
<keyword evidence="3 7" id="KW-0812">Transmembrane</keyword>
<evidence type="ECO:0000256" key="1">
    <source>
        <dbReference type="ARBA" id="ARBA00004651"/>
    </source>
</evidence>
<dbReference type="PANTHER" id="PTHR30509">
    <property type="entry name" value="P-HYDROXYBENZOIC ACID EFFLUX PUMP SUBUNIT-RELATED"/>
    <property type="match status" value="1"/>
</dbReference>
<feature type="domain" description="Integral membrane bound transporter" evidence="8">
    <location>
        <begin position="376"/>
        <end position="506"/>
    </location>
</feature>
<evidence type="ECO:0000256" key="2">
    <source>
        <dbReference type="ARBA" id="ARBA00022475"/>
    </source>
</evidence>
<evidence type="ECO:0000259" key="8">
    <source>
        <dbReference type="Pfam" id="PF13515"/>
    </source>
</evidence>
<dbReference type="STRING" id="1088869.GMO_25500"/>
<evidence type="ECO:0000256" key="5">
    <source>
        <dbReference type="ARBA" id="ARBA00023136"/>
    </source>
</evidence>
<proteinExistence type="inferred from homology"/>
<keyword evidence="5 7" id="KW-0472">Membrane</keyword>
<evidence type="ECO:0000256" key="4">
    <source>
        <dbReference type="ARBA" id="ARBA00022989"/>
    </source>
</evidence>
<comment type="similarity">
    <text evidence="6">Belongs to the YccS/YhfK family.</text>
</comment>
<evidence type="ECO:0000313" key="9">
    <source>
        <dbReference type="EMBL" id="EHH67120.1"/>
    </source>
</evidence>
<evidence type="ECO:0000256" key="6">
    <source>
        <dbReference type="ARBA" id="ARBA00043993"/>
    </source>
</evidence>
<feature type="transmembrane region" description="Helical" evidence="7">
    <location>
        <begin position="462"/>
        <end position="482"/>
    </location>
</feature>
<feature type="transmembrane region" description="Helical" evidence="7">
    <location>
        <begin position="494"/>
        <end position="512"/>
    </location>
</feature>
<dbReference type="GO" id="GO:0005886">
    <property type="term" value="C:plasma membrane"/>
    <property type="evidence" value="ECO:0007669"/>
    <property type="project" value="UniProtKB-SubCell"/>
</dbReference>
<dbReference type="EMBL" id="AGQV01000012">
    <property type="protein sequence ID" value="EHH67120.1"/>
    <property type="molecule type" value="Genomic_DNA"/>
</dbReference>
<protein>
    <recommendedName>
        <fullName evidence="8">Integral membrane bound transporter domain-containing protein</fullName>
    </recommendedName>
</protein>
<dbReference type="PATRIC" id="fig|1088869.3.peg.2543"/>
<dbReference type="InterPro" id="IPR049453">
    <property type="entry name" value="Memb_transporter_dom"/>
</dbReference>
<accession>G6XM32</accession>
<keyword evidence="10" id="KW-1185">Reference proteome</keyword>
<feature type="transmembrane region" description="Helical" evidence="7">
    <location>
        <begin position="438"/>
        <end position="455"/>
    </location>
</feature>
<keyword evidence="4 7" id="KW-1133">Transmembrane helix</keyword>
<organism evidence="9 10">
    <name type="scientific">Gluconobacter morbifer G707</name>
    <dbReference type="NCBI Taxonomy" id="1088869"/>
    <lineage>
        <taxon>Bacteria</taxon>
        <taxon>Pseudomonadati</taxon>
        <taxon>Pseudomonadota</taxon>
        <taxon>Alphaproteobacteria</taxon>
        <taxon>Acetobacterales</taxon>
        <taxon>Acetobacteraceae</taxon>
        <taxon>Gluconobacter</taxon>
    </lineage>
</organism>
<evidence type="ECO:0000313" key="10">
    <source>
        <dbReference type="Proteomes" id="UP000004949"/>
    </source>
</evidence>
<feature type="transmembrane region" description="Helical" evidence="7">
    <location>
        <begin position="12"/>
        <end position="41"/>
    </location>
</feature>
<feature type="transmembrane region" description="Helical" evidence="7">
    <location>
        <begin position="87"/>
        <end position="116"/>
    </location>
</feature>
<dbReference type="AlphaFoldDB" id="G6XM32"/>
<evidence type="ECO:0000256" key="3">
    <source>
        <dbReference type="ARBA" id="ARBA00022692"/>
    </source>
</evidence>